<protein>
    <submittedName>
        <fullName evidence="1">Uncharacterized protein</fullName>
    </submittedName>
</protein>
<sequence>MATSSSWATRRTSRSHVYARPRLNARDDDQVLFSEGPVDSAPIPNVKFGPDDFLLDHWDESIHLLVFTGREALPSGITALQQCLRGWMMHSK</sequence>
<name>A0ABX1QM81_9PROT</name>
<keyword evidence="2" id="KW-1185">Reference proteome</keyword>
<dbReference type="RefSeq" id="WP_169116162.1">
    <property type="nucleotide sequence ID" value="NZ_JAAAUB010000011.1"/>
</dbReference>
<gene>
    <name evidence="1" type="ORF">GV368_08115</name>
</gene>
<comment type="caution">
    <text evidence="1">The sequence shown here is derived from an EMBL/GenBank/DDBJ whole genome shotgun (WGS) entry which is preliminary data.</text>
</comment>
<dbReference type="EMBL" id="JAAAUB010000011">
    <property type="protein sequence ID" value="NMH17061.1"/>
    <property type="molecule type" value="Genomic_DNA"/>
</dbReference>
<proteinExistence type="predicted"/>
<evidence type="ECO:0000313" key="1">
    <source>
        <dbReference type="EMBL" id="NMH17061.1"/>
    </source>
</evidence>
<organism evidence="1 2">
    <name type="scientific">Tepidiphilus baoligensis</name>
    <dbReference type="NCBI Taxonomy" id="2698687"/>
    <lineage>
        <taxon>Bacteria</taxon>
        <taxon>Pseudomonadati</taxon>
        <taxon>Pseudomonadota</taxon>
        <taxon>Hydrogenophilia</taxon>
        <taxon>Hydrogenophilales</taxon>
        <taxon>Hydrogenophilaceae</taxon>
        <taxon>Tepidiphilus</taxon>
    </lineage>
</organism>
<dbReference type="Proteomes" id="UP000669605">
    <property type="component" value="Unassembled WGS sequence"/>
</dbReference>
<reference evidence="1 2" key="1">
    <citation type="journal article" date="2020" name="Curr. Microbiol.">
        <title>Tepidiphilus baoligensis sp. nov., a Novel Bacterium of the Family Hydrogenophilaceae Isolated from an Oil Reservoir.</title>
        <authorList>
            <person name="Zhang X."/>
            <person name="Wang G."/>
            <person name="Ma X."/>
            <person name="Yu J."/>
            <person name="You J."/>
            <person name="Xue Y."/>
            <person name="Ma Y."/>
        </authorList>
    </citation>
    <scope>NUCLEOTIDE SEQUENCE [LARGE SCALE GENOMIC DNA]</scope>
    <source>
        <strain evidence="1 2">B18-69</strain>
    </source>
</reference>
<accession>A0ABX1QM81</accession>
<evidence type="ECO:0000313" key="2">
    <source>
        <dbReference type="Proteomes" id="UP000669605"/>
    </source>
</evidence>